<dbReference type="GO" id="GO:0005634">
    <property type="term" value="C:nucleus"/>
    <property type="evidence" value="ECO:0007669"/>
    <property type="project" value="UniProtKB-SubCell"/>
</dbReference>
<evidence type="ECO:0000313" key="10">
    <source>
        <dbReference type="EMBL" id="PKU80153.1"/>
    </source>
</evidence>
<dbReference type="EMBL" id="KZ502368">
    <property type="protein sequence ID" value="PKU80153.1"/>
    <property type="molecule type" value="Genomic_DNA"/>
</dbReference>
<reference evidence="10 11" key="2">
    <citation type="journal article" date="2017" name="Nature">
        <title>The Apostasia genome and the evolution of orchids.</title>
        <authorList>
            <person name="Zhang G.Q."/>
            <person name="Liu K.W."/>
            <person name="Li Z."/>
            <person name="Lohaus R."/>
            <person name="Hsiao Y.Y."/>
            <person name="Niu S.C."/>
            <person name="Wang J.Y."/>
            <person name="Lin Y.C."/>
            <person name="Xu Q."/>
            <person name="Chen L.J."/>
            <person name="Yoshida K."/>
            <person name="Fujiwara S."/>
            <person name="Wang Z.W."/>
            <person name="Zhang Y.Q."/>
            <person name="Mitsuda N."/>
            <person name="Wang M."/>
            <person name="Liu G.H."/>
            <person name="Pecoraro L."/>
            <person name="Huang H.X."/>
            <person name="Xiao X.J."/>
            <person name="Lin M."/>
            <person name="Wu X.Y."/>
            <person name="Wu W.L."/>
            <person name="Chen Y.Y."/>
            <person name="Chang S.B."/>
            <person name="Sakamoto S."/>
            <person name="Ohme-Takagi M."/>
            <person name="Yagi M."/>
            <person name="Zeng S.J."/>
            <person name="Shen C.Y."/>
            <person name="Yeh C.M."/>
            <person name="Luo Y.B."/>
            <person name="Tsai W.C."/>
            <person name="Van de Peer Y."/>
            <person name="Liu Z.J."/>
        </authorList>
    </citation>
    <scope>NUCLEOTIDE SEQUENCE [LARGE SCALE GENOMIC DNA]</scope>
    <source>
        <tissue evidence="10">The whole plant</tissue>
    </source>
</reference>
<dbReference type="InterPro" id="IPR027806">
    <property type="entry name" value="HARBI1_dom"/>
</dbReference>
<dbReference type="PANTHER" id="PTHR22930:SF244">
    <property type="entry name" value="OS05G0593000 PROTEIN"/>
    <property type="match status" value="1"/>
</dbReference>
<feature type="region of interest" description="Disordered" evidence="8">
    <location>
        <begin position="92"/>
        <end position="122"/>
    </location>
</feature>
<dbReference type="PANTHER" id="PTHR22930">
    <property type="match status" value="1"/>
</dbReference>
<evidence type="ECO:0000256" key="6">
    <source>
        <dbReference type="ARBA" id="ARBA00022801"/>
    </source>
</evidence>
<keyword evidence="6" id="KW-0378">Hydrolase</keyword>
<evidence type="ECO:0000256" key="4">
    <source>
        <dbReference type="ARBA" id="ARBA00022722"/>
    </source>
</evidence>
<dbReference type="Pfam" id="PF13359">
    <property type="entry name" value="DDE_Tnp_4"/>
    <property type="match status" value="1"/>
</dbReference>
<evidence type="ECO:0000256" key="7">
    <source>
        <dbReference type="ARBA" id="ARBA00023242"/>
    </source>
</evidence>
<feature type="domain" description="DDE Tnp4" evidence="9">
    <location>
        <begin position="263"/>
        <end position="420"/>
    </location>
</feature>
<evidence type="ECO:0000256" key="8">
    <source>
        <dbReference type="SAM" id="MobiDB-lite"/>
    </source>
</evidence>
<dbReference type="GO" id="GO:0004518">
    <property type="term" value="F:nuclease activity"/>
    <property type="evidence" value="ECO:0007669"/>
    <property type="project" value="UniProtKB-KW"/>
</dbReference>
<keyword evidence="5" id="KW-0479">Metal-binding</keyword>
<evidence type="ECO:0000256" key="2">
    <source>
        <dbReference type="ARBA" id="ARBA00004123"/>
    </source>
</evidence>
<dbReference type="AlphaFoldDB" id="A0A2I0WWX9"/>
<keyword evidence="7" id="KW-0539">Nucleus</keyword>
<sequence>MELPSYVVRRNRVLFRPIQPKSHNLYKSPKPPFFSQTPSPTHRTFSSSFLRMLTNSTFLPATTGVAPLDDADFSLYFSFLQDDSFLPEMPPAKRARRAAPEDSDPRSESDDSSKAPPAPPPRRLWVKERSRAWWDQCNRPDFPESEFRAAFRMSRGTFDMICEELGAAVAKEDTMLRAAIPVCQRVAVCIWRLATGEPLRLVSKRFGLGISTCHKLVLEVCAAIKSVLMPKFLRWPDDPTALADARRKFELVSGIPNIVGAMYTTHIPIIAPKENVASYFNRRHTERNQKTSYSISVQGVVNPDGVFTDVCIGWPGSMSDEQVLEKSALYQLASQCGILKDDWIVGGVSYPLLDWAMVPYSQRNLTWAQHAFNERIGEAQRVGKEAFARLKMRWGCLQKRTEVKLQDLPVVLGACCVLHNICEMRGEELGREEMGYELFDDEMTPENGLRSLTAMNARENMARNLLHSGLIGTGFV</sequence>
<comment type="similarity">
    <text evidence="3">Belongs to the HARBI1 family.</text>
</comment>
<proteinExistence type="inferred from homology"/>
<dbReference type="OrthoDB" id="2668416at2759"/>
<keyword evidence="4" id="KW-0540">Nuclease</keyword>
<name>A0A2I0WWX9_9ASPA</name>
<dbReference type="GO" id="GO:0046872">
    <property type="term" value="F:metal ion binding"/>
    <property type="evidence" value="ECO:0007669"/>
    <property type="project" value="UniProtKB-KW"/>
</dbReference>
<dbReference type="STRING" id="906689.A0A2I0WWX9"/>
<evidence type="ECO:0000256" key="3">
    <source>
        <dbReference type="ARBA" id="ARBA00006958"/>
    </source>
</evidence>
<evidence type="ECO:0000256" key="1">
    <source>
        <dbReference type="ARBA" id="ARBA00001968"/>
    </source>
</evidence>
<feature type="compositionally biased region" description="Basic and acidic residues" evidence="8">
    <location>
        <begin position="98"/>
        <end position="113"/>
    </location>
</feature>
<accession>A0A2I0WWX9</accession>
<gene>
    <name evidence="10" type="ORF">MA16_Dca021328</name>
</gene>
<keyword evidence="11" id="KW-1185">Reference proteome</keyword>
<dbReference type="InterPro" id="IPR045249">
    <property type="entry name" value="HARBI1-like"/>
</dbReference>
<comment type="cofactor">
    <cofactor evidence="1">
        <name>a divalent metal cation</name>
        <dbReference type="ChEBI" id="CHEBI:60240"/>
    </cofactor>
</comment>
<evidence type="ECO:0000259" key="9">
    <source>
        <dbReference type="Pfam" id="PF13359"/>
    </source>
</evidence>
<protein>
    <recommendedName>
        <fullName evidence="9">DDE Tnp4 domain-containing protein</fullName>
    </recommendedName>
</protein>
<organism evidence="10 11">
    <name type="scientific">Dendrobium catenatum</name>
    <dbReference type="NCBI Taxonomy" id="906689"/>
    <lineage>
        <taxon>Eukaryota</taxon>
        <taxon>Viridiplantae</taxon>
        <taxon>Streptophyta</taxon>
        <taxon>Embryophyta</taxon>
        <taxon>Tracheophyta</taxon>
        <taxon>Spermatophyta</taxon>
        <taxon>Magnoliopsida</taxon>
        <taxon>Liliopsida</taxon>
        <taxon>Asparagales</taxon>
        <taxon>Orchidaceae</taxon>
        <taxon>Epidendroideae</taxon>
        <taxon>Malaxideae</taxon>
        <taxon>Dendrobiinae</taxon>
        <taxon>Dendrobium</taxon>
    </lineage>
</organism>
<dbReference type="Proteomes" id="UP000233837">
    <property type="component" value="Unassembled WGS sequence"/>
</dbReference>
<evidence type="ECO:0000313" key="11">
    <source>
        <dbReference type="Proteomes" id="UP000233837"/>
    </source>
</evidence>
<comment type="subcellular location">
    <subcellularLocation>
        <location evidence="2">Nucleus</location>
    </subcellularLocation>
</comment>
<dbReference type="GO" id="GO:0016787">
    <property type="term" value="F:hydrolase activity"/>
    <property type="evidence" value="ECO:0007669"/>
    <property type="project" value="UniProtKB-KW"/>
</dbReference>
<evidence type="ECO:0000256" key="5">
    <source>
        <dbReference type="ARBA" id="ARBA00022723"/>
    </source>
</evidence>
<reference evidence="10 11" key="1">
    <citation type="journal article" date="2016" name="Sci. Rep.">
        <title>The Dendrobium catenatum Lindl. genome sequence provides insights into polysaccharide synthase, floral development and adaptive evolution.</title>
        <authorList>
            <person name="Zhang G.Q."/>
            <person name="Xu Q."/>
            <person name="Bian C."/>
            <person name="Tsai W.C."/>
            <person name="Yeh C.M."/>
            <person name="Liu K.W."/>
            <person name="Yoshida K."/>
            <person name="Zhang L.S."/>
            <person name="Chang S.B."/>
            <person name="Chen F."/>
            <person name="Shi Y."/>
            <person name="Su Y.Y."/>
            <person name="Zhang Y.Q."/>
            <person name="Chen L.J."/>
            <person name="Yin Y."/>
            <person name="Lin M."/>
            <person name="Huang H."/>
            <person name="Deng H."/>
            <person name="Wang Z.W."/>
            <person name="Zhu S.L."/>
            <person name="Zhao X."/>
            <person name="Deng C."/>
            <person name="Niu S.C."/>
            <person name="Huang J."/>
            <person name="Wang M."/>
            <person name="Liu G.H."/>
            <person name="Yang H.J."/>
            <person name="Xiao X.J."/>
            <person name="Hsiao Y.Y."/>
            <person name="Wu W.L."/>
            <person name="Chen Y.Y."/>
            <person name="Mitsuda N."/>
            <person name="Ohme-Takagi M."/>
            <person name="Luo Y.B."/>
            <person name="Van de Peer Y."/>
            <person name="Liu Z.J."/>
        </authorList>
    </citation>
    <scope>NUCLEOTIDE SEQUENCE [LARGE SCALE GENOMIC DNA]</scope>
    <source>
        <tissue evidence="10">The whole plant</tissue>
    </source>
</reference>